<evidence type="ECO:0000256" key="1">
    <source>
        <dbReference type="ARBA" id="ARBA00009580"/>
    </source>
</evidence>
<organism evidence="4 5">
    <name type="scientific">Thermodesulfovibrio yellowstonii (strain ATCC 51303 / DSM 11347 / YP87)</name>
    <dbReference type="NCBI Taxonomy" id="289376"/>
    <lineage>
        <taxon>Bacteria</taxon>
        <taxon>Pseudomonadati</taxon>
        <taxon>Nitrospirota</taxon>
        <taxon>Thermodesulfovibrionia</taxon>
        <taxon>Thermodesulfovibrionales</taxon>
        <taxon>Thermodesulfovibrionaceae</taxon>
        <taxon>Thermodesulfovibrio</taxon>
    </lineage>
</organism>
<dbReference type="STRING" id="289376.THEYE_A0750"/>
<dbReference type="InterPro" id="IPR016130">
    <property type="entry name" value="Tyr_Pase_AS"/>
</dbReference>
<keyword evidence="2" id="KW-1133">Transmembrane helix</keyword>
<dbReference type="PATRIC" id="fig|289376.4.peg.741"/>
<dbReference type="HOGENOM" id="CLU_097154_0_0_0"/>
<dbReference type="RefSeq" id="WP_012546664.1">
    <property type="nucleotide sequence ID" value="NC_011296.1"/>
</dbReference>
<dbReference type="KEGG" id="tye:THEYE_A0750"/>
<dbReference type="PROSITE" id="PS00383">
    <property type="entry name" value="TYR_PHOSPHATASE_1"/>
    <property type="match status" value="1"/>
</dbReference>
<protein>
    <recommendedName>
        <fullName evidence="3">Tyrosine specific protein phosphatases domain-containing protein</fullName>
    </recommendedName>
</protein>
<keyword evidence="2" id="KW-0472">Membrane</keyword>
<dbReference type="eggNOG" id="COG2365">
    <property type="taxonomic scope" value="Bacteria"/>
</dbReference>
<reference evidence="4 5" key="2">
    <citation type="journal article" date="2015" name="Genome Announc.">
        <title>Genome Sequence of the Sulfate-Reducing Thermophilic Bacterium Thermodesulfovibrio yellowstonii Strain DSM 11347T (Phylum Nitrospirae).</title>
        <authorList>
            <person name="Bhatnagar S."/>
            <person name="Badger J.H."/>
            <person name="Madupu R."/>
            <person name="Khouri H.M."/>
            <person name="O'Connor E.M."/>
            <person name="Robb F.T."/>
            <person name="Ward N.L."/>
            <person name="Eisen J.A."/>
        </authorList>
    </citation>
    <scope>NUCLEOTIDE SEQUENCE [LARGE SCALE GENOMIC DNA]</scope>
    <source>
        <strain evidence="5">ATCC 51303 / DSM 11347 / YP87</strain>
    </source>
</reference>
<dbReference type="InterPro" id="IPR000387">
    <property type="entry name" value="Tyr_Pase_dom"/>
</dbReference>
<dbReference type="GO" id="GO:0016791">
    <property type="term" value="F:phosphatase activity"/>
    <property type="evidence" value="ECO:0000318"/>
    <property type="project" value="GO_Central"/>
</dbReference>
<proteinExistence type="inferred from homology"/>
<keyword evidence="5" id="KW-1185">Reference proteome</keyword>
<dbReference type="PANTHER" id="PTHR31126:SF72">
    <property type="entry name" value="DUAL SPECIFICITY PROTEIN PHOSPHATASE TPBA"/>
    <property type="match status" value="1"/>
</dbReference>
<evidence type="ECO:0000256" key="2">
    <source>
        <dbReference type="SAM" id="Phobius"/>
    </source>
</evidence>
<keyword evidence="2" id="KW-0812">Transmembrane</keyword>
<feature type="domain" description="Tyrosine specific protein phosphatases" evidence="3">
    <location>
        <begin position="104"/>
        <end position="137"/>
    </location>
</feature>
<gene>
    <name evidence="4" type="ordered locus">THEYE_A0750</name>
</gene>
<dbReference type="Pfam" id="PF22741">
    <property type="entry name" value="PTP-NADK"/>
    <property type="match status" value="1"/>
</dbReference>
<dbReference type="Gene3D" id="3.90.190.10">
    <property type="entry name" value="Protein tyrosine phosphatase superfamily"/>
    <property type="match status" value="1"/>
</dbReference>
<dbReference type="PROSITE" id="PS50056">
    <property type="entry name" value="TYR_PHOSPHATASE_2"/>
    <property type="match status" value="1"/>
</dbReference>
<sequence length="190" mass="21904">MSFRVKLILIFISSLTILLLCLHLYLEEQGNFHIITPGEAYRSAQLDRDELEYYIKKYNIKSILNLRGKNPNAAWYIEELQVSSELNVKHYDIALSATRELTDEEVRKLIEIFKSAPRPVLIHCKSGADRSGLVAAMWKVVVDGEPKSEARKQLSLLYGHLSTGKTKAMDQFFDEFFEKWTRGAYSDLKN</sequence>
<dbReference type="CDD" id="cd14529">
    <property type="entry name" value="TpbA-like"/>
    <property type="match status" value="1"/>
</dbReference>
<reference evidence="5" key="1">
    <citation type="submission" date="2008-08" db="EMBL/GenBank/DDBJ databases">
        <title>The complete genome sequence of Thermodesulfovibrio yellowstonii strain ATCC 51303 / DSM 11347 / YP87.</title>
        <authorList>
            <person name="Dodson R.J."/>
            <person name="Durkin A.S."/>
            <person name="Wu M."/>
            <person name="Eisen J."/>
            <person name="Sutton G."/>
        </authorList>
    </citation>
    <scope>NUCLEOTIDE SEQUENCE [LARGE SCALE GENOMIC DNA]</scope>
    <source>
        <strain evidence="5">ATCC 51303 / DSM 11347 / YP87</strain>
    </source>
</reference>
<evidence type="ECO:0000313" key="4">
    <source>
        <dbReference type="EMBL" id="ACI21968.1"/>
    </source>
</evidence>
<dbReference type="SUPFAM" id="SSF52799">
    <property type="entry name" value="(Phosphotyrosine protein) phosphatases II"/>
    <property type="match status" value="1"/>
</dbReference>
<evidence type="ECO:0000313" key="5">
    <source>
        <dbReference type="Proteomes" id="UP000000718"/>
    </source>
</evidence>
<dbReference type="InterPro" id="IPR029021">
    <property type="entry name" value="Prot-tyrosine_phosphatase-like"/>
</dbReference>
<dbReference type="InterPro" id="IPR055214">
    <property type="entry name" value="PTP-NADK"/>
</dbReference>
<feature type="transmembrane region" description="Helical" evidence="2">
    <location>
        <begin position="7"/>
        <end position="26"/>
    </location>
</feature>
<dbReference type="EMBL" id="CP001147">
    <property type="protein sequence ID" value="ACI21968.1"/>
    <property type="molecule type" value="Genomic_DNA"/>
</dbReference>
<dbReference type="InParanoid" id="B5YK27"/>
<accession>B5YK27</accession>
<evidence type="ECO:0000259" key="3">
    <source>
        <dbReference type="PROSITE" id="PS50056"/>
    </source>
</evidence>
<dbReference type="OrthoDB" id="9814896at2"/>
<comment type="similarity">
    <text evidence="1">Belongs to the protein-tyrosine phosphatase family.</text>
</comment>
<dbReference type="EnsemblBacteria" id="ACI21968">
    <property type="protein sequence ID" value="ACI21968"/>
    <property type="gene ID" value="THEYE_A0750"/>
</dbReference>
<dbReference type="AlphaFoldDB" id="B5YK27"/>
<dbReference type="PANTHER" id="PTHR31126">
    <property type="entry name" value="TYROSINE-PROTEIN PHOSPHATASE"/>
    <property type="match status" value="1"/>
</dbReference>
<name>B5YK27_THEYD</name>
<dbReference type="Proteomes" id="UP000000718">
    <property type="component" value="Chromosome"/>
</dbReference>